<gene>
    <name evidence="1" type="ORF">INQ41_09185</name>
</gene>
<dbReference type="EMBL" id="CP063656">
    <property type="protein sequence ID" value="QOW18849.1"/>
    <property type="molecule type" value="Genomic_DNA"/>
</dbReference>
<sequence>MSAVDNAINSIKDRLSQGIFDWDVSHGDLKSINNTLADLSPSERNDVIAGMSDAELENWAGEIHGSLGSLSADERQTLFNKLAEGLDAEQMVRMVAAFDASGNPDSIRELGAAVATHGSPEAKQAFIEAMAGRTNTGDAHFDPEPTHRNDVTDKLLADPDALAVAEVLASLEGEYFDDAWNALSDSQQASVMQAGIGQAETSSRNGNITNFDTTLAGRIVDAAASSSDPNVKADVFELASEKLAVVQGGGDNGAVPFEVGTDSRNDGARDTLANSMTTLINTDVNAIVARLEVVDHDGSALVTYVTEQLAAGREEQVGELITKVQKGDDLQGDPATRFIETDADGQYANAHNLGYLMGAVEAGVRTVTDDRVAQAEMVRDIFGGALKIAGLPGGGPAASGSRTGVDMLSDQIIDSIVEGYEEDGAKLSDVMYELGYPTDANGDPVNHPGAEAVFKSQRGHVLDEN</sequence>
<keyword evidence="2" id="KW-1185">Reference proteome</keyword>
<proteinExistence type="predicted"/>
<dbReference type="AlphaFoldDB" id="A0A7S6UEP4"/>
<dbReference type="Proteomes" id="UP000594059">
    <property type="component" value="Chromosome"/>
</dbReference>
<organism evidence="1 2">
    <name type="scientific">Novilysobacter ciconiae</name>
    <dbReference type="NCBI Taxonomy" id="2781022"/>
    <lineage>
        <taxon>Bacteria</taxon>
        <taxon>Pseudomonadati</taxon>
        <taxon>Pseudomonadota</taxon>
        <taxon>Gammaproteobacteria</taxon>
        <taxon>Lysobacterales</taxon>
        <taxon>Lysobacteraceae</taxon>
        <taxon>Novilysobacter</taxon>
    </lineage>
</organism>
<dbReference type="RefSeq" id="WP_193983852.1">
    <property type="nucleotide sequence ID" value="NZ_CP063656.1"/>
</dbReference>
<evidence type="ECO:0000313" key="2">
    <source>
        <dbReference type="Proteomes" id="UP000594059"/>
    </source>
</evidence>
<accession>A0A7S6UEP4</accession>
<dbReference type="KEGG" id="lcic:INQ41_09185"/>
<protein>
    <submittedName>
        <fullName evidence="1">Uncharacterized protein</fullName>
    </submittedName>
</protein>
<reference evidence="1 2" key="1">
    <citation type="submission" date="2020-10" db="EMBL/GenBank/DDBJ databases">
        <title>complete genome sequencing of Lysobacter sp. H21R20.</title>
        <authorList>
            <person name="Bae J.-W."/>
            <person name="Lee S.-Y."/>
        </authorList>
    </citation>
    <scope>NUCLEOTIDE SEQUENCE [LARGE SCALE GENOMIC DNA]</scope>
    <source>
        <strain evidence="1 2">H21R20</strain>
    </source>
</reference>
<name>A0A7S6UEP4_9GAMM</name>
<evidence type="ECO:0000313" key="1">
    <source>
        <dbReference type="EMBL" id="QOW18849.1"/>
    </source>
</evidence>